<feature type="domain" description="Acylphosphatase-like" evidence="1">
    <location>
        <begin position="5"/>
        <end position="60"/>
    </location>
</feature>
<gene>
    <name evidence="2" type="ORF">LCGC14_2787030</name>
</gene>
<organism evidence="2">
    <name type="scientific">marine sediment metagenome</name>
    <dbReference type="NCBI Taxonomy" id="412755"/>
    <lineage>
        <taxon>unclassified sequences</taxon>
        <taxon>metagenomes</taxon>
        <taxon>ecological metagenomes</taxon>
    </lineage>
</organism>
<dbReference type="AlphaFoldDB" id="A0A0F9BI64"/>
<dbReference type="Gene3D" id="3.30.70.100">
    <property type="match status" value="1"/>
</dbReference>
<evidence type="ECO:0000313" key="2">
    <source>
        <dbReference type="EMBL" id="KKK84071.1"/>
    </source>
</evidence>
<dbReference type="PROSITE" id="PS51160">
    <property type="entry name" value="ACYLPHOSPHATASE_3"/>
    <property type="match status" value="1"/>
</dbReference>
<feature type="non-terminal residue" evidence="2">
    <location>
        <position position="60"/>
    </location>
</feature>
<dbReference type="InterPro" id="IPR020456">
    <property type="entry name" value="Acylphosphatase"/>
</dbReference>
<dbReference type="GO" id="GO:0003998">
    <property type="term" value="F:acylphosphatase activity"/>
    <property type="evidence" value="ECO:0007669"/>
    <property type="project" value="InterPro"/>
</dbReference>
<dbReference type="InterPro" id="IPR001792">
    <property type="entry name" value="Acylphosphatase-like_dom"/>
</dbReference>
<dbReference type="SUPFAM" id="SSF54975">
    <property type="entry name" value="Acylphosphatase/BLUF domain-like"/>
    <property type="match status" value="1"/>
</dbReference>
<dbReference type="PROSITE" id="PS00151">
    <property type="entry name" value="ACYLPHOSPHATASE_2"/>
    <property type="match status" value="1"/>
</dbReference>
<dbReference type="PANTHER" id="PTHR47268:SF4">
    <property type="entry name" value="ACYLPHOSPHATASE"/>
    <property type="match status" value="1"/>
</dbReference>
<accession>A0A0F9BI64</accession>
<dbReference type="PRINTS" id="PR00112">
    <property type="entry name" value="ACYLPHPHTASE"/>
</dbReference>
<dbReference type="InterPro" id="IPR017968">
    <property type="entry name" value="Acylphosphatase_CS"/>
</dbReference>
<reference evidence="2" key="1">
    <citation type="journal article" date="2015" name="Nature">
        <title>Complex archaea that bridge the gap between prokaryotes and eukaryotes.</title>
        <authorList>
            <person name="Spang A."/>
            <person name="Saw J.H."/>
            <person name="Jorgensen S.L."/>
            <person name="Zaremba-Niedzwiedzka K."/>
            <person name="Martijn J."/>
            <person name="Lind A.E."/>
            <person name="van Eijk R."/>
            <person name="Schleper C."/>
            <person name="Guy L."/>
            <person name="Ettema T.J."/>
        </authorList>
    </citation>
    <scope>NUCLEOTIDE SEQUENCE</scope>
</reference>
<name>A0A0F9BI64_9ZZZZ</name>
<dbReference type="EMBL" id="LAZR01051939">
    <property type="protein sequence ID" value="KKK84071.1"/>
    <property type="molecule type" value="Genomic_DNA"/>
</dbReference>
<protein>
    <recommendedName>
        <fullName evidence="1">Acylphosphatase-like domain-containing protein</fullName>
    </recommendedName>
</protein>
<dbReference type="InterPro" id="IPR036046">
    <property type="entry name" value="Acylphosphatase-like_dom_sf"/>
</dbReference>
<dbReference type="PANTHER" id="PTHR47268">
    <property type="entry name" value="ACYLPHOSPHATASE"/>
    <property type="match status" value="1"/>
</dbReference>
<evidence type="ECO:0000259" key="1">
    <source>
        <dbReference type="PROSITE" id="PS51160"/>
    </source>
</evidence>
<dbReference type="Pfam" id="PF00708">
    <property type="entry name" value="Acylphosphatase"/>
    <property type="match status" value="1"/>
</dbReference>
<sequence length="60" mass="6691">MGVAQYHCLISGRVQGVSYRFMAQQQAEKLGLTGWVQNLDDGRVEMMIQGQADSVEQMLS</sequence>
<proteinExistence type="predicted"/>
<comment type="caution">
    <text evidence="2">The sequence shown here is derived from an EMBL/GenBank/DDBJ whole genome shotgun (WGS) entry which is preliminary data.</text>
</comment>